<dbReference type="GO" id="GO:0008234">
    <property type="term" value="F:cysteine-type peptidase activity"/>
    <property type="evidence" value="ECO:0007669"/>
    <property type="project" value="InterPro"/>
</dbReference>
<evidence type="ECO:0000313" key="7">
    <source>
        <dbReference type="EMBL" id="EAS07095.1"/>
    </source>
</evidence>
<reference evidence="8" key="1">
    <citation type="journal article" date="2006" name="PLoS Biol.">
        <title>Macronuclear genome sequence of the ciliate Tetrahymena thermophila, a model eukaryote.</title>
        <authorList>
            <person name="Eisen J.A."/>
            <person name="Coyne R.S."/>
            <person name="Wu M."/>
            <person name="Wu D."/>
            <person name="Thiagarajan M."/>
            <person name="Wortman J.R."/>
            <person name="Badger J.H."/>
            <person name="Ren Q."/>
            <person name="Amedeo P."/>
            <person name="Jones K.M."/>
            <person name="Tallon L.J."/>
            <person name="Delcher A.L."/>
            <person name="Salzberg S.L."/>
            <person name="Silva J.C."/>
            <person name="Haas B.J."/>
            <person name="Majoros W.H."/>
            <person name="Farzad M."/>
            <person name="Carlton J.M."/>
            <person name="Smith R.K. Jr."/>
            <person name="Garg J."/>
            <person name="Pearlman R.E."/>
            <person name="Karrer K.M."/>
            <person name="Sun L."/>
            <person name="Manning G."/>
            <person name="Elde N.C."/>
            <person name="Turkewitz A.P."/>
            <person name="Asai D.J."/>
            <person name="Wilkes D.E."/>
            <person name="Wang Y."/>
            <person name="Cai H."/>
            <person name="Collins K."/>
            <person name="Stewart B.A."/>
            <person name="Lee S.R."/>
            <person name="Wilamowska K."/>
            <person name="Weinberg Z."/>
            <person name="Ruzzo W.L."/>
            <person name="Wloga D."/>
            <person name="Gaertig J."/>
            <person name="Frankel J."/>
            <person name="Tsao C.-C."/>
            <person name="Gorovsky M.A."/>
            <person name="Keeling P.J."/>
            <person name="Waller R.F."/>
            <person name="Patron N.J."/>
            <person name="Cherry J.M."/>
            <person name="Stover N.A."/>
            <person name="Krieger C.J."/>
            <person name="del Toro C."/>
            <person name="Ryder H.F."/>
            <person name="Williamson S.C."/>
            <person name="Barbeau R.A."/>
            <person name="Hamilton E.P."/>
            <person name="Orias E."/>
        </authorList>
    </citation>
    <scope>NUCLEOTIDE SEQUENCE [LARGE SCALE GENOMIC DNA]</scope>
    <source>
        <strain evidence="8">SB210</strain>
    </source>
</reference>
<evidence type="ECO:0000313" key="8">
    <source>
        <dbReference type="Proteomes" id="UP000009168"/>
    </source>
</evidence>
<comment type="similarity">
    <text evidence="1">Belongs to the peptidase C1 family.</text>
</comment>
<dbReference type="SMART" id="SM00645">
    <property type="entry name" value="Pept_C1"/>
    <property type="match status" value="1"/>
</dbReference>
<dbReference type="InterPro" id="IPR000169">
    <property type="entry name" value="Pept_cys_AS"/>
</dbReference>
<feature type="domain" description="Peptidase C1A papain C-terminal" evidence="5">
    <location>
        <begin position="112"/>
        <end position="319"/>
    </location>
</feature>
<dbReference type="InParanoid" id="I7MB11"/>
<dbReference type="Pfam" id="PF00112">
    <property type="entry name" value="Peptidase_C1"/>
    <property type="match status" value="1"/>
</dbReference>
<evidence type="ECO:0000259" key="5">
    <source>
        <dbReference type="SMART" id="SM00645"/>
    </source>
</evidence>
<sequence length="320" mass="34967">MNKTLILALVGVLALTATTLVAFHNHSHNIRVDQDPATLFKQFKQTYNKKYADPTFETYRFGVFTQNLEIVKTDSTFGVTQFMDLTPAEFAQQFLTLHEKVNSTEVYRAQGEATEVDWTAKGKVTPVKNQGSCGSCWAFSTIGAVESALLIAGQGEQNTLNLAEQELVDCAKSPKYDSEGCNGGWMVEGFKYIIDNKISQTANYPYTAKDGKCKDTSSFKKFSISKYAEIPQGDCNSLNSALEQGPISVAVDATNFQFYTSGVFKNCKANLNHGVLLVANVDSSLKIKNSWGPSWGEKGFIRLAAGNTCGVCNAASYPIV</sequence>
<dbReference type="SUPFAM" id="SSF54001">
    <property type="entry name" value="Cysteine proteinases"/>
    <property type="match status" value="1"/>
</dbReference>
<dbReference type="PROSITE" id="PS00139">
    <property type="entry name" value="THIOL_PROTEASE_CYS"/>
    <property type="match status" value="1"/>
</dbReference>
<dbReference type="InterPro" id="IPR013201">
    <property type="entry name" value="Prot_inhib_I29"/>
</dbReference>
<accession>I7MB11</accession>
<dbReference type="SMR" id="I7MB11"/>
<organism evidence="7 8">
    <name type="scientific">Tetrahymena thermophila (strain SB210)</name>
    <dbReference type="NCBI Taxonomy" id="312017"/>
    <lineage>
        <taxon>Eukaryota</taxon>
        <taxon>Sar</taxon>
        <taxon>Alveolata</taxon>
        <taxon>Ciliophora</taxon>
        <taxon>Intramacronucleata</taxon>
        <taxon>Oligohymenophorea</taxon>
        <taxon>Hymenostomatida</taxon>
        <taxon>Tetrahymenina</taxon>
        <taxon>Tetrahymenidae</taxon>
        <taxon>Tetrahymena</taxon>
    </lineage>
</organism>
<dbReference type="RefSeq" id="XP_001027337.1">
    <property type="nucleotide sequence ID" value="XM_001027337.3"/>
</dbReference>
<dbReference type="AlphaFoldDB" id="I7MB11"/>
<keyword evidence="7" id="KW-0645">Protease</keyword>
<evidence type="ECO:0000256" key="4">
    <source>
        <dbReference type="SAM" id="SignalP"/>
    </source>
</evidence>
<dbReference type="InterPro" id="IPR013128">
    <property type="entry name" value="Peptidase_C1A"/>
</dbReference>
<dbReference type="KEGG" id="tet:TTHERM_00683010"/>
<dbReference type="GeneID" id="7824741"/>
<gene>
    <name evidence="7" type="ORF">TTHERM_00683010</name>
</gene>
<dbReference type="CDD" id="cd02248">
    <property type="entry name" value="Peptidase_C1A"/>
    <property type="match status" value="1"/>
</dbReference>
<feature type="domain" description="Cathepsin propeptide inhibitor" evidence="6">
    <location>
        <begin position="40"/>
        <end position="90"/>
    </location>
</feature>
<dbReference type="eggNOG" id="KOG1543">
    <property type="taxonomic scope" value="Eukaryota"/>
</dbReference>
<dbReference type="Proteomes" id="UP000009168">
    <property type="component" value="Unassembled WGS sequence"/>
</dbReference>
<dbReference type="MEROPS" id="C01.A54"/>
<dbReference type="InterPro" id="IPR038765">
    <property type="entry name" value="Papain-like_cys_pep_sf"/>
</dbReference>
<keyword evidence="3" id="KW-1015">Disulfide bond</keyword>
<evidence type="ECO:0000256" key="2">
    <source>
        <dbReference type="ARBA" id="ARBA00023145"/>
    </source>
</evidence>
<name>I7MB11_TETTS</name>
<keyword evidence="4" id="KW-0732">Signal</keyword>
<evidence type="ECO:0000259" key="6">
    <source>
        <dbReference type="SMART" id="SM00848"/>
    </source>
</evidence>
<feature type="signal peptide" evidence="4">
    <location>
        <begin position="1"/>
        <end position="22"/>
    </location>
</feature>
<dbReference type="Pfam" id="PF08246">
    <property type="entry name" value="Inhibitor_I29"/>
    <property type="match status" value="1"/>
</dbReference>
<dbReference type="OrthoDB" id="190265at2759"/>
<dbReference type="SMART" id="SM00848">
    <property type="entry name" value="Inhibitor_I29"/>
    <property type="match status" value="1"/>
</dbReference>
<evidence type="ECO:0000256" key="3">
    <source>
        <dbReference type="ARBA" id="ARBA00023157"/>
    </source>
</evidence>
<dbReference type="PANTHER" id="PTHR12411">
    <property type="entry name" value="CYSTEINE PROTEASE FAMILY C1-RELATED"/>
    <property type="match status" value="1"/>
</dbReference>
<protein>
    <submittedName>
        <fullName evidence="7">Papain family cysteine protease</fullName>
    </submittedName>
</protein>
<proteinExistence type="inferred from homology"/>
<keyword evidence="2" id="KW-0865">Zymogen</keyword>
<dbReference type="HOGENOM" id="CLU_012184_1_3_1"/>
<keyword evidence="7" id="KW-0378">Hydrolase</keyword>
<dbReference type="InterPro" id="IPR000668">
    <property type="entry name" value="Peptidase_C1A_C"/>
</dbReference>
<dbReference type="OMA" id="GTYNKGC"/>
<evidence type="ECO:0000256" key="1">
    <source>
        <dbReference type="ARBA" id="ARBA00008455"/>
    </source>
</evidence>
<dbReference type="InterPro" id="IPR039417">
    <property type="entry name" value="Peptidase_C1A_papain-like"/>
</dbReference>
<feature type="chain" id="PRO_5018743403" evidence="4">
    <location>
        <begin position="23"/>
        <end position="320"/>
    </location>
</feature>
<keyword evidence="8" id="KW-1185">Reference proteome</keyword>
<dbReference type="Gene3D" id="3.90.70.10">
    <property type="entry name" value="Cysteine proteinases"/>
    <property type="match status" value="1"/>
</dbReference>
<dbReference type="GO" id="GO:0006508">
    <property type="term" value="P:proteolysis"/>
    <property type="evidence" value="ECO:0007669"/>
    <property type="project" value="UniProtKB-KW"/>
</dbReference>
<dbReference type="EMBL" id="GG662247">
    <property type="protein sequence ID" value="EAS07095.1"/>
    <property type="molecule type" value="Genomic_DNA"/>
</dbReference>